<proteinExistence type="predicted"/>
<dbReference type="AlphaFoldDB" id="A0A7X9SX81"/>
<dbReference type="PANTHER" id="PTHR43600">
    <property type="entry name" value="COENZYME F420 HYDROGENASE, SUBUNIT ALPHA"/>
    <property type="match status" value="1"/>
</dbReference>
<dbReference type="Gene3D" id="1.10.645.10">
    <property type="entry name" value="Cytochrome-c3 Hydrogenase, chain B"/>
    <property type="match status" value="1"/>
</dbReference>
<organism evidence="2 3">
    <name type="scientific">Corynebacterium xerosis</name>
    <dbReference type="NCBI Taxonomy" id="1725"/>
    <lineage>
        <taxon>Bacteria</taxon>
        <taxon>Bacillati</taxon>
        <taxon>Actinomycetota</taxon>
        <taxon>Actinomycetes</taxon>
        <taxon>Mycobacteriales</taxon>
        <taxon>Corynebacteriaceae</taxon>
        <taxon>Corynebacterium</taxon>
    </lineage>
</organism>
<feature type="region of interest" description="Disordered" evidence="1">
    <location>
        <begin position="408"/>
        <end position="431"/>
    </location>
</feature>
<evidence type="ECO:0000313" key="2">
    <source>
        <dbReference type="EMBL" id="NMF09713.1"/>
    </source>
</evidence>
<accession>A0A7X9SX81</accession>
<comment type="caution">
    <text evidence="2">The sequence shown here is derived from an EMBL/GenBank/DDBJ whole genome shotgun (WGS) entry which is preliminary data.</text>
</comment>
<dbReference type="EMBL" id="JABAGA010000005">
    <property type="protein sequence ID" value="NMF09713.1"/>
    <property type="molecule type" value="Genomic_DNA"/>
</dbReference>
<evidence type="ECO:0000313" key="3">
    <source>
        <dbReference type="Proteomes" id="UP000589552"/>
    </source>
</evidence>
<dbReference type="PANTHER" id="PTHR43600:SF4">
    <property type="entry name" value="CYTOSOLIC NIFE-HYDROGENASE, ALPHA SUBUNIT"/>
    <property type="match status" value="1"/>
</dbReference>
<dbReference type="Proteomes" id="UP000589552">
    <property type="component" value="Unassembled WGS sequence"/>
</dbReference>
<gene>
    <name evidence="2" type="ORF">HF852_08915</name>
</gene>
<dbReference type="SUPFAM" id="SSF56762">
    <property type="entry name" value="HydB/Nqo4-like"/>
    <property type="match status" value="1"/>
</dbReference>
<protein>
    <submittedName>
        <fullName evidence="2">Reducing hydrogenase subunit alpha</fullName>
    </submittedName>
</protein>
<name>A0A7X9SX81_9CORY</name>
<reference evidence="2 3" key="1">
    <citation type="submission" date="2020-04" db="EMBL/GenBank/DDBJ databases">
        <authorList>
            <person name="Hitch T.C.A."/>
            <person name="Wylensek D."/>
            <person name="Clavel T."/>
        </authorList>
    </citation>
    <scope>NUCLEOTIDE SEQUENCE [LARGE SCALE GENOMIC DNA]</scope>
    <source>
        <strain evidence="2 3">BL-383-APC-2I</strain>
    </source>
</reference>
<dbReference type="InterPro" id="IPR029014">
    <property type="entry name" value="NiFe-Hase_large"/>
</dbReference>
<evidence type="ECO:0000256" key="1">
    <source>
        <dbReference type="SAM" id="MobiDB-lite"/>
    </source>
</evidence>
<sequence>MSETIHLDQLVDPFEAKVVVVRDGAGSIVDARFDLAGLPRLDPMLVGKDVAGVPDLVKMLCGICPVAHHLAGVAALESLSGIAPDGLPRAVREQRLLLHHGSVLDSLASRFIGRDRELAVRLRRLGKLAMKAAGAPGHFPDVAVPGGVRIPVDAVALAELAAQLPSLDDDLASLLAAPQPSATASATGLGSFGGLDVAVVDAGGALDPLGGHVGLLGPETKGVEGTLPAGEWAARVMETRPGAPDPRPVIELESADGETRTWPYRVGPIARARFRADLDGAATTDPFRAQLLALADSTSALMSLADCLAAAPAEPLDEGAWASSSIVAGAGIGVVDGPRGLLAHEYAVDDEGTVTGCRILTPTAQNEAWLAGMLGASLAAAGDGDGEREAWAESAIRAADPCLPCTSAPEGGMGVTLEERGGSGAQKEGGR</sequence>
<dbReference type="RefSeq" id="WP_168938023.1">
    <property type="nucleotide sequence ID" value="NZ_JABAGA010000005.1"/>
</dbReference>